<feature type="region of interest" description="Disordered" evidence="1">
    <location>
        <begin position="232"/>
        <end position="251"/>
    </location>
</feature>
<proteinExistence type="predicted"/>
<evidence type="ECO:0000256" key="1">
    <source>
        <dbReference type="SAM" id="MobiDB-lite"/>
    </source>
</evidence>
<feature type="compositionally biased region" description="Acidic residues" evidence="1">
    <location>
        <begin position="121"/>
        <end position="135"/>
    </location>
</feature>
<feature type="region of interest" description="Disordered" evidence="1">
    <location>
        <begin position="1"/>
        <end position="173"/>
    </location>
</feature>
<dbReference type="EMBL" id="LK056662">
    <property type="protein sequence ID" value="CDU23317.1"/>
    <property type="molecule type" value="Genomic_DNA"/>
</dbReference>
<reference evidence="2" key="1">
    <citation type="submission" date="2014-06" db="EMBL/GenBank/DDBJ databases">
        <authorList>
            <person name="Ju J."/>
            <person name="Zhang J."/>
        </authorList>
    </citation>
    <scope>NUCLEOTIDE SEQUENCE</scope>
    <source>
        <strain evidence="2">SscI8</strain>
    </source>
</reference>
<organism evidence="2">
    <name type="scientific">Sporisorium scitamineum</name>
    <dbReference type="NCBI Taxonomy" id="49012"/>
    <lineage>
        <taxon>Eukaryota</taxon>
        <taxon>Fungi</taxon>
        <taxon>Dikarya</taxon>
        <taxon>Basidiomycota</taxon>
        <taxon>Ustilaginomycotina</taxon>
        <taxon>Ustilaginomycetes</taxon>
        <taxon>Ustilaginales</taxon>
        <taxon>Ustilaginaceae</taxon>
        <taxon>Sporisorium</taxon>
    </lineage>
</organism>
<gene>
    <name evidence="2" type="ORF">SPSC_01946</name>
</gene>
<dbReference type="AlphaFoldDB" id="A0A127ZCI8"/>
<protein>
    <submittedName>
        <fullName evidence="2">Uncharacterized protein</fullName>
    </submittedName>
</protein>
<sequence>MITRRAPVGPISVPLSSSYDPERNRLPSRLAPQREDTALISDDNGTGPGRAIPPISSLVDESQTDPFARNLLFSGSVEPPSGPHTPAPVSRRRHRSLFFSGDDDVEDDVNGNNGVGYNAQEDNDDTQDGLDDTQEDSNSHRASCSNSPRPTPSTGSPRKTRSSPAQRRRNKQITDLVQACTGRSLEIRIRMEEEKTKREEMRFALKREEGERRERMREKEQEWLLQLIRLSRQGQRGSQDGSQNGFNLGPLLSLGNAEEAQF</sequence>
<feature type="compositionally biased region" description="Low complexity" evidence="1">
    <location>
        <begin position="232"/>
        <end position="243"/>
    </location>
</feature>
<evidence type="ECO:0000313" key="2">
    <source>
        <dbReference type="EMBL" id="CDU23317.1"/>
    </source>
</evidence>
<name>A0A127ZCI8_9BASI</name>
<accession>A0A127ZCI8</accession>
<feature type="compositionally biased region" description="Basic residues" evidence="1">
    <location>
        <begin position="158"/>
        <end position="171"/>
    </location>
</feature>